<keyword evidence="5 8" id="KW-1133">Transmembrane helix</keyword>
<keyword evidence="4 8" id="KW-0812">Transmembrane</keyword>
<feature type="transmembrane region" description="Helical" evidence="8">
    <location>
        <begin position="324"/>
        <end position="346"/>
    </location>
</feature>
<evidence type="ECO:0000256" key="3">
    <source>
        <dbReference type="ARBA" id="ARBA00022475"/>
    </source>
</evidence>
<dbReference type="KEGG" id="scor:J3U87_26090"/>
<feature type="transmembrane region" description="Helical" evidence="8">
    <location>
        <begin position="416"/>
        <end position="439"/>
    </location>
</feature>
<dbReference type="Pfam" id="PF03773">
    <property type="entry name" value="ArsP_1"/>
    <property type="match status" value="1"/>
</dbReference>
<feature type="region of interest" description="Disordered" evidence="7">
    <location>
        <begin position="581"/>
        <end position="628"/>
    </location>
</feature>
<feature type="transmembrane region" description="Helical" evidence="8">
    <location>
        <begin position="215"/>
        <end position="235"/>
    </location>
</feature>
<feature type="compositionally biased region" description="Basic residues" evidence="7">
    <location>
        <begin position="610"/>
        <end position="620"/>
    </location>
</feature>
<dbReference type="AlphaFoldDB" id="A0A8A4TIU6"/>
<feature type="compositionally biased region" description="Basic and acidic residues" evidence="7">
    <location>
        <begin position="581"/>
        <end position="609"/>
    </location>
</feature>
<gene>
    <name evidence="9" type="ORF">J3U87_26090</name>
</gene>
<feature type="transmembrane region" description="Helical" evidence="8">
    <location>
        <begin position="119"/>
        <end position="139"/>
    </location>
</feature>
<evidence type="ECO:0000313" key="9">
    <source>
        <dbReference type="EMBL" id="QTD49072.1"/>
    </source>
</evidence>
<keyword evidence="10" id="KW-1185">Reference proteome</keyword>
<evidence type="ECO:0000256" key="4">
    <source>
        <dbReference type="ARBA" id="ARBA00022692"/>
    </source>
</evidence>
<dbReference type="EMBL" id="CP071793">
    <property type="protein sequence ID" value="QTD49072.1"/>
    <property type="molecule type" value="Genomic_DNA"/>
</dbReference>
<dbReference type="InterPro" id="IPR005524">
    <property type="entry name" value="DUF318"/>
</dbReference>
<evidence type="ECO:0000256" key="7">
    <source>
        <dbReference type="SAM" id="MobiDB-lite"/>
    </source>
</evidence>
<dbReference type="PANTHER" id="PTHR34184">
    <property type="entry name" value="UPF0718 PROTEIN YCGR"/>
    <property type="match status" value="1"/>
</dbReference>
<evidence type="ECO:0000256" key="5">
    <source>
        <dbReference type="ARBA" id="ARBA00022989"/>
    </source>
</evidence>
<protein>
    <submittedName>
        <fullName evidence="9">Permease</fullName>
    </submittedName>
</protein>
<dbReference type="InterPro" id="IPR052923">
    <property type="entry name" value="UPF0718"/>
</dbReference>
<evidence type="ECO:0000313" key="10">
    <source>
        <dbReference type="Proteomes" id="UP000663929"/>
    </source>
</evidence>
<dbReference type="GO" id="GO:0005886">
    <property type="term" value="C:plasma membrane"/>
    <property type="evidence" value="ECO:0007669"/>
    <property type="project" value="UniProtKB-SubCell"/>
</dbReference>
<organism evidence="9 10">
    <name type="scientific">Sulfidibacter corallicola</name>
    <dbReference type="NCBI Taxonomy" id="2818388"/>
    <lineage>
        <taxon>Bacteria</taxon>
        <taxon>Pseudomonadati</taxon>
        <taxon>Acidobacteriota</taxon>
        <taxon>Holophagae</taxon>
        <taxon>Acanthopleuribacterales</taxon>
        <taxon>Acanthopleuribacteraceae</taxon>
        <taxon>Sulfidibacter</taxon>
    </lineage>
</organism>
<evidence type="ECO:0000256" key="1">
    <source>
        <dbReference type="ARBA" id="ARBA00004651"/>
    </source>
</evidence>
<evidence type="ECO:0000256" key="8">
    <source>
        <dbReference type="SAM" id="Phobius"/>
    </source>
</evidence>
<keyword evidence="3" id="KW-1003">Cell membrane</keyword>
<feature type="transmembrane region" description="Helical" evidence="8">
    <location>
        <begin position="255"/>
        <end position="273"/>
    </location>
</feature>
<feature type="transmembrane region" description="Helical" evidence="8">
    <location>
        <begin position="148"/>
        <end position="170"/>
    </location>
</feature>
<comment type="subcellular location">
    <subcellularLocation>
        <location evidence="1">Cell membrane</location>
        <topology evidence="1">Multi-pass membrane protein</topology>
    </subcellularLocation>
</comment>
<evidence type="ECO:0000256" key="2">
    <source>
        <dbReference type="ARBA" id="ARBA00006386"/>
    </source>
</evidence>
<sequence>MLVISLLPLFAAPLLHWLCTKRSALLHLLDGFIFVAIGGLILSEILPEAVAHGGWWALLFVILGMAVPTLSERLFHSEKQIHSIALALGLIGLFLHAITDGAALAPSAHDGHDHHAHQILSLGVLLHRIPIGLTIWWFVKPQFGRKVALLVLVLIGVGTILGHELAPAILAPLNTSGMSFFQAFVAGSLIHIVFHRPHTKGSGCSHHQEGNWAEGFGNLLGAGVVIYIASHHNHFADWPWLSEVGRTLADLTLESAPALLLAYVFAGLATAFMPPSYIEWMRAGRTWKQSLRGVLVGLPLPVCSCGVVPLYYTLIRKGAPPAAALAFLIATPELGIDAILVSLPLLGETMTGLRILAAALVALIVGTLIGHIVSKRTDPLEGAGAIADEDHRTWREKLKFGLIHGMGELVDHTAPWILMGLLLAAAIHPWLGSGVLASLPAGWEVALFALLGMPLYVCASGATPLIAVFLINGVSPGAALAFLITGPATNVTTFGVLAKLHGRKIAILFGLATFVVTVLLGLAVNGLFPQFQPVGLGTDHTHDAWYQVGSLALLLLLYAFSLLRRGARSFLAELFSQGGHSHGDHDHHDHDHDHHDHDHHGHDHHDHDHHDHHHHGHRHHGQEEAVSH</sequence>
<feature type="transmembrane region" description="Helical" evidence="8">
    <location>
        <begin position="83"/>
        <end position="99"/>
    </location>
</feature>
<feature type="transmembrane region" description="Helical" evidence="8">
    <location>
        <begin position="544"/>
        <end position="563"/>
    </location>
</feature>
<feature type="transmembrane region" description="Helical" evidence="8">
    <location>
        <begin position="446"/>
        <end position="471"/>
    </location>
</feature>
<comment type="similarity">
    <text evidence="2">Belongs to the UPF0718 family.</text>
</comment>
<feature type="transmembrane region" description="Helical" evidence="8">
    <location>
        <begin position="176"/>
        <end position="194"/>
    </location>
</feature>
<feature type="transmembrane region" description="Helical" evidence="8">
    <location>
        <begin position="294"/>
        <end position="312"/>
    </location>
</feature>
<name>A0A8A4TIU6_SULCO</name>
<accession>A0A8A4TIU6</accession>
<feature type="transmembrane region" description="Helical" evidence="8">
    <location>
        <begin position="477"/>
        <end position="498"/>
    </location>
</feature>
<feature type="transmembrane region" description="Helical" evidence="8">
    <location>
        <begin position="54"/>
        <end position="71"/>
    </location>
</feature>
<feature type="transmembrane region" description="Helical" evidence="8">
    <location>
        <begin position="353"/>
        <end position="373"/>
    </location>
</feature>
<dbReference type="RefSeq" id="WP_237378718.1">
    <property type="nucleotide sequence ID" value="NZ_CP071793.1"/>
</dbReference>
<proteinExistence type="inferred from homology"/>
<reference evidence="9" key="1">
    <citation type="submission" date="2021-03" db="EMBL/GenBank/DDBJ databases">
        <title>Acanthopleuribacteraceae sp. M133.</title>
        <authorList>
            <person name="Wang G."/>
        </authorList>
    </citation>
    <scope>NUCLEOTIDE SEQUENCE</scope>
    <source>
        <strain evidence="9">M133</strain>
    </source>
</reference>
<feature type="transmembrane region" description="Helical" evidence="8">
    <location>
        <begin position="505"/>
        <end position="524"/>
    </location>
</feature>
<dbReference type="Proteomes" id="UP000663929">
    <property type="component" value="Chromosome"/>
</dbReference>
<keyword evidence="6 8" id="KW-0472">Membrane</keyword>
<feature type="transmembrane region" description="Helical" evidence="8">
    <location>
        <begin position="24"/>
        <end position="42"/>
    </location>
</feature>
<dbReference type="PANTHER" id="PTHR34184:SF4">
    <property type="entry name" value="UPF0718 PROTEIN YCGR"/>
    <property type="match status" value="1"/>
</dbReference>
<evidence type="ECO:0000256" key="6">
    <source>
        <dbReference type="ARBA" id="ARBA00023136"/>
    </source>
</evidence>